<sequence>MVTERPGDLFSADCPTRHLLDRIGDKWTSMAVKLLAELYPEAARFSELRRAMPGVSHKMLSQTLQRLAADGLVSRRVEDSVPPAVYYALTELGRSLDEPLAALRDWAETHMSEIEGHRTHGRHDRHPDN</sequence>
<dbReference type="PANTHER" id="PTHR33204:SF37">
    <property type="entry name" value="HTH-TYPE TRANSCRIPTIONAL REGULATOR YODB"/>
    <property type="match status" value="1"/>
</dbReference>
<dbReference type="PROSITE" id="PS51118">
    <property type="entry name" value="HTH_HXLR"/>
    <property type="match status" value="1"/>
</dbReference>
<evidence type="ECO:0000259" key="4">
    <source>
        <dbReference type="PROSITE" id="PS51118"/>
    </source>
</evidence>
<feature type="domain" description="HTH hxlR-type" evidence="4">
    <location>
        <begin position="14"/>
        <end position="115"/>
    </location>
</feature>
<dbReference type="PANTHER" id="PTHR33204">
    <property type="entry name" value="TRANSCRIPTIONAL REGULATOR, MARR FAMILY"/>
    <property type="match status" value="1"/>
</dbReference>
<comment type="caution">
    <text evidence="5">The sequence shown here is derived from an EMBL/GenBank/DDBJ whole genome shotgun (WGS) entry which is preliminary data.</text>
</comment>
<reference evidence="5 6" key="1">
    <citation type="submission" date="2021-03" db="EMBL/GenBank/DDBJ databases">
        <title>Sequencing the genomes of 1000 actinobacteria strains.</title>
        <authorList>
            <person name="Klenk H.-P."/>
        </authorList>
    </citation>
    <scope>NUCLEOTIDE SEQUENCE [LARGE SCALE GENOMIC DNA]</scope>
    <source>
        <strain evidence="5 6">DSM 18824</strain>
    </source>
</reference>
<dbReference type="Proteomes" id="UP000755585">
    <property type="component" value="Unassembled WGS sequence"/>
</dbReference>
<dbReference type="InterPro" id="IPR036390">
    <property type="entry name" value="WH_DNA-bd_sf"/>
</dbReference>
<protein>
    <submittedName>
        <fullName evidence="5">DNA-binding HxlR family transcriptional regulator</fullName>
    </submittedName>
</protein>
<proteinExistence type="predicted"/>
<evidence type="ECO:0000256" key="3">
    <source>
        <dbReference type="ARBA" id="ARBA00023163"/>
    </source>
</evidence>
<dbReference type="SUPFAM" id="SSF46785">
    <property type="entry name" value="Winged helix' DNA-binding domain"/>
    <property type="match status" value="1"/>
</dbReference>
<keyword evidence="3" id="KW-0804">Transcription</keyword>
<name>A0ABS4UJU4_9ACTN</name>
<keyword evidence="6" id="KW-1185">Reference proteome</keyword>
<gene>
    <name evidence="5" type="ORF">JOF29_002967</name>
</gene>
<dbReference type="EMBL" id="JAGINT010000001">
    <property type="protein sequence ID" value="MBP2351884.1"/>
    <property type="molecule type" value="Genomic_DNA"/>
</dbReference>
<dbReference type="Gene3D" id="1.10.10.10">
    <property type="entry name" value="Winged helix-like DNA-binding domain superfamily/Winged helix DNA-binding domain"/>
    <property type="match status" value="1"/>
</dbReference>
<keyword evidence="2 5" id="KW-0238">DNA-binding</keyword>
<dbReference type="RefSeq" id="WP_307863330.1">
    <property type="nucleotide sequence ID" value="NZ_BAAAVU010000002.1"/>
</dbReference>
<keyword evidence="1" id="KW-0805">Transcription regulation</keyword>
<evidence type="ECO:0000256" key="2">
    <source>
        <dbReference type="ARBA" id="ARBA00023125"/>
    </source>
</evidence>
<dbReference type="InterPro" id="IPR002577">
    <property type="entry name" value="HTH_HxlR"/>
</dbReference>
<evidence type="ECO:0000256" key="1">
    <source>
        <dbReference type="ARBA" id="ARBA00023015"/>
    </source>
</evidence>
<dbReference type="InterPro" id="IPR036388">
    <property type="entry name" value="WH-like_DNA-bd_sf"/>
</dbReference>
<accession>A0ABS4UJU4</accession>
<organism evidence="5 6">
    <name type="scientific">Kribbella aluminosa</name>
    <dbReference type="NCBI Taxonomy" id="416017"/>
    <lineage>
        <taxon>Bacteria</taxon>
        <taxon>Bacillati</taxon>
        <taxon>Actinomycetota</taxon>
        <taxon>Actinomycetes</taxon>
        <taxon>Propionibacteriales</taxon>
        <taxon>Kribbellaceae</taxon>
        <taxon>Kribbella</taxon>
    </lineage>
</organism>
<evidence type="ECO:0000313" key="6">
    <source>
        <dbReference type="Proteomes" id="UP000755585"/>
    </source>
</evidence>
<evidence type="ECO:0000313" key="5">
    <source>
        <dbReference type="EMBL" id="MBP2351884.1"/>
    </source>
</evidence>
<dbReference type="GO" id="GO:0003677">
    <property type="term" value="F:DNA binding"/>
    <property type="evidence" value="ECO:0007669"/>
    <property type="project" value="UniProtKB-KW"/>
</dbReference>
<dbReference type="Pfam" id="PF01638">
    <property type="entry name" value="HxlR"/>
    <property type="match status" value="1"/>
</dbReference>